<organism evidence="1 2">
    <name type="scientific">Qipengyuania pacifica</name>
    <dbReference type="NCBI Taxonomy" id="2860199"/>
    <lineage>
        <taxon>Bacteria</taxon>
        <taxon>Pseudomonadati</taxon>
        <taxon>Pseudomonadota</taxon>
        <taxon>Alphaproteobacteria</taxon>
        <taxon>Sphingomonadales</taxon>
        <taxon>Erythrobacteraceae</taxon>
        <taxon>Qipengyuania</taxon>
    </lineage>
</organism>
<reference evidence="1 2" key="1">
    <citation type="submission" date="2021-08" db="EMBL/GenBank/DDBJ databases">
        <title>Comparative Genomics Analysis of the Genus Qipengyuania Reveals Extensive Genetic Diversity and Metabolic Versatility, Including the Description of Fifteen Novel Species.</title>
        <authorList>
            <person name="Liu Y."/>
        </authorList>
    </citation>
    <scope>NUCLEOTIDE SEQUENCE [LARGE SCALE GENOMIC DNA]</scope>
    <source>
        <strain evidence="1 2">GH25</strain>
    </source>
</reference>
<dbReference type="Proteomes" id="UP000776651">
    <property type="component" value="Unassembled WGS sequence"/>
</dbReference>
<sequence length="367" mass="39458">MAGRWDPCVSHRGAEIDGFVDDYFARPERRILLVGGAGFDPRSTTVARRLANTEGQIRGLFFQEERPKPTQTLIDRATTNGDVLRAAIPAHEMASVNIFGSDGAVVGGRNAVALIGRQDFAETTDVVVDISALSVGTAFPIIRYLVERSVRAPAEFNLHLFVTHDPALDGAITSVSSDAPGFVHGFRGGSTLDGSAGAAKLWLPQLASGRAGALGRLHSFVDPHDTCPILPFPTIDPRAGDRLAEEFLTEFESGWSVDTRNIVYADESDPLDLYRTILRLDDLRKPVFAEVGGSLMILSPLGSKVMALGALMAALERDLPVAYLEAIGYAFDGPAANEEAADMIHIWLEGDVYPQPRPALHNEGVAA</sequence>
<accession>A0ABS7JG56</accession>
<protein>
    <submittedName>
        <fullName evidence="1">Uncharacterized protein</fullName>
    </submittedName>
</protein>
<dbReference type="RefSeq" id="WP_221597107.1">
    <property type="nucleotide sequence ID" value="NZ_JAIGNQ010000001.1"/>
</dbReference>
<proteinExistence type="predicted"/>
<evidence type="ECO:0000313" key="1">
    <source>
        <dbReference type="EMBL" id="MBX7487625.1"/>
    </source>
</evidence>
<dbReference type="EMBL" id="JAIGNQ010000001">
    <property type="protein sequence ID" value="MBX7487625.1"/>
    <property type="molecule type" value="Genomic_DNA"/>
</dbReference>
<gene>
    <name evidence="1" type="ORF">K3177_03770</name>
</gene>
<comment type="caution">
    <text evidence="1">The sequence shown here is derived from an EMBL/GenBank/DDBJ whole genome shotgun (WGS) entry which is preliminary data.</text>
</comment>
<evidence type="ECO:0000313" key="2">
    <source>
        <dbReference type="Proteomes" id="UP000776651"/>
    </source>
</evidence>
<keyword evidence="2" id="KW-1185">Reference proteome</keyword>
<name>A0ABS7JG56_9SPHN</name>